<dbReference type="AlphaFoldDB" id="A0AAN9FEF0"/>
<keyword evidence="3" id="KW-1185">Reference proteome</keyword>
<feature type="domain" description="Reverse transcriptase zinc-binding" evidence="1">
    <location>
        <begin position="15"/>
        <end position="109"/>
    </location>
</feature>
<organism evidence="2 3">
    <name type="scientific">Crotalaria pallida</name>
    <name type="common">Smooth rattlebox</name>
    <name type="synonym">Crotalaria striata</name>
    <dbReference type="NCBI Taxonomy" id="3830"/>
    <lineage>
        <taxon>Eukaryota</taxon>
        <taxon>Viridiplantae</taxon>
        <taxon>Streptophyta</taxon>
        <taxon>Embryophyta</taxon>
        <taxon>Tracheophyta</taxon>
        <taxon>Spermatophyta</taxon>
        <taxon>Magnoliopsida</taxon>
        <taxon>eudicotyledons</taxon>
        <taxon>Gunneridae</taxon>
        <taxon>Pentapetalae</taxon>
        <taxon>rosids</taxon>
        <taxon>fabids</taxon>
        <taxon>Fabales</taxon>
        <taxon>Fabaceae</taxon>
        <taxon>Papilionoideae</taxon>
        <taxon>50 kb inversion clade</taxon>
        <taxon>genistoids sensu lato</taxon>
        <taxon>core genistoids</taxon>
        <taxon>Crotalarieae</taxon>
        <taxon>Crotalaria</taxon>
    </lineage>
</organism>
<dbReference type="InterPro" id="IPR026960">
    <property type="entry name" value="RVT-Znf"/>
</dbReference>
<evidence type="ECO:0000313" key="2">
    <source>
        <dbReference type="EMBL" id="KAK7273919.1"/>
    </source>
</evidence>
<comment type="caution">
    <text evidence="2">The sequence shown here is derived from an EMBL/GenBank/DDBJ whole genome shotgun (WGS) entry which is preliminary data.</text>
</comment>
<dbReference type="Pfam" id="PF13966">
    <property type="entry name" value="zf-RVT"/>
    <property type="match status" value="1"/>
</dbReference>
<reference evidence="2 3" key="1">
    <citation type="submission" date="2024-01" db="EMBL/GenBank/DDBJ databases">
        <title>The genomes of 5 underutilized Papilionoideae crops provide insights into root nodulation and disease resistanc.</title>
        <authorList>
            <person name="Yuan L."/>
        </authorList>
    </citation>
    <scope>NUCLEOTIDE SEQUENCE [LARGE SCALE GENOMIC DNA]</scope>
    <source>
        <strain evidence="2">ZHUSHIDOU_FW_LH</strain>
        <tissue evidence="2">Leaf</tissue>
    </source>
</reference>
<name>A0AAN9FEF0_CROPI</name>
<evidence type="ECO:0000313" key="3">
    <source>
        <dbReference type="Proteomes" id="UP001372338"/>
    </source>
</evidence>
<dbReference type="Proteomes" id="UP001372338">
    <property type="component" value="Unassembled WGS sequence"/>
</dbReference>
<sequence length="236" mass="27038">MEDKLIWRNSQDGEYTVKQGYHFVMARSEEGSSSTSIIAQDFPWSKIWNAHCMPRCRELLWRLCKEILPVKANLFRIGIQTDAICPFCGEDEETINHVFLQCSEVDKVWFGSPLGLRIERVKSQDLITWLGNTIKFGDKDSNGLIFTIIYALWSRRNEWVHKGKRLTWAQVLDRVHGLEIPPATIQDASSCEVDADVQDLEGAMVYFDAALQGEGRLWLDSMPPCLADCFVQTTFN</sequence>
<accession>A0AAN9FEF0</accession>
<evidence type="ECO:0000259" key="1">
    <source>
        <dbReference type="Pfam" id="PF13966"/>
    </source>
</evidence>
<proteinExistence type="predicted"/>
<dbReference type="EMBL" id="JAYWIO010000003">
    <property type="protein sequence ID" value="KAK7273919.1"/>
    <property type="molecule type" value="Genomic_DNA"/>
</dbReference>
<gene>
    <name evidence="2" type="ORF">RIF29_14986</name>
</gene>
<protein>
    <recommendedName>
        <fullName evidence="1">Reverse transcriptase zinc-binding domain-containing protein</fullName>
    </recommendedName>
</protein>